<evidence type="ECO:0000313" key="1">
    <source>
        <dbReference type="EMBL" id="QLY28515.1"/>
    </source>
</evidence>
<sequence length="212" mass="24228">MGLDYSYEIYIPRERAWRLLAAVGENVGRAEADGWAAVRIDERRVVLPYVGWRDGQRGVTQQLRWAADWTDRDAVVHLDLLLRFFADDELRDYFASRARSSETALQEPDATGRYRLGYIYLSVHDDRHCLLPGHVRFSFTAATTCMSVLFWNSPSIRDWFVHMTVRTAASVCTLDMEGLTYLLYAHGHRMLEPVDIDSDNALATALARLTPA</sequence>
<proteinExistence type="predicted"/>
<dbReference type="EMBL" id="CP059399">
    <property type="protein sequence ID" value="QLY28515.1"/>
    <property type="molecule type" value="Genomic_DNA"/>
</dbReference>
<protein>
    <submittedName>
        <fullName evidence="1">Uncharacterized protein</fullName>
    </submittedName>
</protein>
<gene>
    <name evidence="1" type="ORF">H0264_24505</name>
</gene>
<name>A0A7D6VBT1_9NOCA</name>
<accession>A0A7D6VBT1</accession>
<dbReference type="KEGG" id="nhu:H0264_24505"/>
<dbReference type="RefSeq" id="WP_181579721.1">
    <property type="nucleotide sequence ID" value="NZ_CP059399.1"/>
</dbReference>
<organism evidence="1 2">
    <name type="scientific">Nocardia huaxiensis</name>
    <dbReference type="NCBI Taxonomy" id="2755382"/>
    <lineage>
        <taxon>Bacteria</taxon>
        <taxon>Bacillati</taxon>
        <taxon>Actinomycetota</taxon>
        <taxon>Actinomycetes</taxon>
        <taxon>Mycobacteriales</taxon>
        <taxon>Nocardiaceae</taxon>
        <taxon>Nocardia</taxon>
    </lineage>
</organism>
<dbReference type="AlphaFoldDB" id="A0A7D6VBT1"/>
<reference evidence="1 2" key="1">
    <citation type="submission" date="2020-07" db="EMBL/GenBank/DDBJ databases">
        <authorList>
            <person name="Zhuang K."/>
            <person name="Ran Y."/>
        </authorList>
    </citation>
    <scope>NUCLEOTIDE SEQUENCE [LARGE SCALE GENOMIC DNA]</scope>
    <source>
        <strain evidence="1 2">WCH-YHL-001</strain>
    </source>
</reference>
<dbReference type="Proteomes" id="UP000515512">
    <property type="component" value="Chromosome"/>
</dbReference>
<evidence type="ECO:0000313" key="2">
    <source>
        <dbReference type="Proteomes" id="UP000515512"/>
    </source>
</evidence>
<keyword evidence="2" id="KW-1185">Reference proteome</keyword>